<feature type="signal peptide" evidence="4">
    <location>
        <begin position="1"/>
        <end position="25"/>
    </location>
</feature>
<dbReference type="PANTHER" id="PTHR10587">
    <property type="entry name" value="GLYCOSYL TRANSFERASE-RELATED"/>
    <property type="match status" value="1"/>
</dbReference>
<accession>A0ABS5CF09</accession>
<comment type="caution">
    <text evidence="6">The sequence shown here is derived from an EMBL/GenBank/DDBJ whole genome shotgun (WGS) entry which is preliminary data.</text>
</comment>
<evidence type="ECO:0000313" key="7">
    <source>
        <dbReference type="Proteomes" id="UP000673394"/>
    </source>
</evidence>
<feature type="compositionally biased region" description="Low complexity" evidence="3">
    <location>
        <begin position="23"/>
        <end position="36"/>
    </location>
</feature>
<evidence type="ECO:0000256" key="1">
    <source>
        <dbReference type="ARBA" id="ARBA00022723"/>
    </source>
</evidence>
<evidence type="ECO:0000256" key="4">
    <source>
        <dbReference type="SAM" id="SignalP"/>
    </source>
</evidence>
<dbReference type="Proteomes" id="UP000673394">
    <property type="component" value="Unassembled WGS sequence"/>
</dbReference>
<evidence type="ECO:0000313" key="6">
    <source>
        <dbReference type="EMBL" id="MBP3964438.1"/>
    </source>
</evidence>
<name>A0ABS5CF09_9BACL</name>
<dbReference type="Gene3D" id="3.20.20.370">
    <property type="entry name" value="Glycoside hydrolase/deacetylase"/>
    <property type="match status" value="1"/>
</dbReference>
<feature type="domain" description="NodB homology" evidence="5">
    <location>
        <begin position="138"/>
        <end position="318"/>
    </location>
</feature>
<dbReference type="PANTHER" id="PTHR10587:SF133">
    <property type="entry name" value="CHITIN DEACETYLASE 1-RELATED"/>
    <property type="match status" value="1"/>
</dbReference>
<feature type="compositionally biased region" description="Low complexity" evidence="3">
    <location>
        <begin position="58"/>
        <end position="74"/>
    </location>
</feature>
<sequence>MPIRKSHLISIVIMMALLVTSGCSSNGNRSGSTNSTPAGNAANNGSSTVKEPAPDAANSATDSSTGNGTTTDGQNDPDKNNQPADDKGTNATTTPSENTTAPEPDSNATTDPQPVKKLYKMNKVYSFVPIDKATTSNKVVLLTFDDGPKEDKMVSALLDTLDKHKAKAIFFVNGYRVKKHPELLKKIADRGQTIGNHSWDHIDLKKESQASVKKQIEDVQQIVKEVVGTEPQFFRPPFGNGNDYVKGLVRDHGMLYMTWSNGSLDWDSSTKDKPDKVIANVLEQLHPGVNILMHELPWTTEALDTLLTKLESKGYGFIDPATIDLGLEEQTQTAK</sequence>
<dbReference type="Pfam" id="PF01522">
    <property type="entry name" value="Polysacc_deac_1"/>
    <property type="match status" value="1"/>
</dbReference>
<feature type="region of interest" description="Disordered" evidence="3">
    <location>
        <begin position="23"/>
        <end position="114"/>
    </location>
</feature>
<feature type="compositionally biased region" description="Polar residues" evidence="3">
    <location>
        <begin position="37"/>
        <end position="49"/>
    </location>
</feature>
<dbReference type="PROSITE" id="PS51257">
    <property type="entry name" value="PROKAR_LIPOPROTEIN"/>
    <property type="match status" value="1"/>
</dbReference>
<gene>
    <name evidence="6" type="ORF">I8J30_17110</name>
</gene>
<keyword evidence="4" id="KW-0732">Signal</keyword>
<dbReference type="InterPro" id="IPR050248">
    <property type="entry name" value="Polysacc_deacetylase_ArnD"/>
</dbReference>
<proteinExistence type="predicted"/>
<keyword evidence="7" id="KW-1185">Reference proteome</keyword>
<feature type="chain" id="PRO_5046386785" evidence="4">
    <location>
        <begin position="26"/>
        <end position="335"/>
    </location>
</feature>
<keyword evidence="2" id="KW-0378">Hydrolase</keyword>
<protein>
    <submittedName>
        <fullName evidence="6">Polysaccharide deacetylase family protein</fullName>
    </submittedName>
</protein>
<dbReference type="InterPro" id="IPR011330">
    <property type="entry name" value="Glyco_hydro/deAcase_b/a-brl"/>
</dbReference>
<keyword evidence="1" id="KW-0479">Metal-binding</keyword>
<dbReference type="SUPFAM" id="SSF88713">
    <property type="entry name" value="Glycoside hydrolase/deacetylase"/>
    <property type="match status" value="1"/>
</dbReference>
<organism evidence="6 7">
    <name type="scientific">Paenibacillus lignilyticus</name>
    <dbReference type="NCBI Taxonomy" id="1172615"/>
    <lineage>
        <taxon>Bacteria</taxon>
        <taxon>Bacillati</taxon>
        <taxon>Bacillota</taxon>
        <taxon>Bacilli</taxon>
        <taxon>Bacillales</taxon>
        <taxon>Paenibacillaceae</taxon>
        <taxon>Paenibacillus</taxon>
    </lineage>
</organism>
<feature type="compositionally biased region" description="Low complexity" evidence="3">
    <location>
        <begin position="89"/>
        <end position="103"/>
    </location>
</feature>
<reference evidence="6 7" key="1">
    <citation type="submission" date="2021-04" db="EMBL/GenBank/DDBJ databases">
        <title>Paenibacillus sp. DLE-14 whole genome sequence.</title>
        <authorList>
            <person name="Ham Y.J."/>
        </authorList>
    </citation>
    <scope>NUCLEOTIDE SEQUENCE [LARGE SCALE GENOMIC DNA]</scope>
    <source>
        <strain evidence="6 7">DLE-14</strain>
    </source>
</reference>
<dbReference type="RefSeq" id="WP_210659752.1">
    <property type="nucleotide sequence ID" value="NZ_JAGKSP010000006.1"/>
</dbReference>
<dbReference type="CDD" id="cd10917">
    <property type="entry name" value="CE4_NodB_like_6s_7s"/>
    <property type="match status" value="1"/>
</dbReference>
<evidence type="ECO:0000259" key="5">
    <source>
        <dbReference type="PROSITE" id="PS51677"/>
    </source>
</evidence>
<feature type="compositionally biased region" description="Basic and acidic residues" evidence="3">
    <location>
        <begin position="76"/>
        <end position="88"/>
    </location>
</feature>
<evidence type="ECO:0000256" key="2">
    <source>
        <dbReference type="ARBA" id="ARBA00022801"/>
    </source>
</evidence>
<dbReference type="PROSITE" id="PS51677">
    <property type="entry name" value="NODB"/>
    <property type="match status" value="1"/>
</dbReference>
<dbReference type="EMBL" id="JAGKSP010000006">
    <property type="protein sequence ID" value="MBP3964438.1"/>
    <property type="molecule type" value="Genomic_DNA"/>
</dbReference>
<dbReference type="InterPro" id="IPR002509">
    <property type="entry name" value="NODB_dom"/>
</dbReference>
<evidence type="ECO:0000256" key="3">
    <source>
        <dbReference type="SAM" id="MobiDB-lite"/>
    </source>
</evidence>